<protein>
    <submittedName>
        <fullName evidence="1">Uncharacterized protein</fullName>
    </submittedName>
</protein>
<name>A0A7S0BUF1_9STRA</name>
<sequence length="129" mass="14716">MAFEFVEDDEQNTEITNILADETVAVGATLIPQDGTNEGAAKASRSLRERIHTFSTWYEHPVAAKVAKPTKKLSQHEVRLSELEWIESKLKDQLFDPNGTRDLDDVQEELASVQRDIRKCKGWTSLFRK</sequence>
<evidence type="ECO:0000313" key="1">
    <source>
        <dbReference type="EMBL" id="CAD8403949.1"/>
    </source>
</evidence>
<dbReference type="EMBL" id="HBEL01000098">
    <property type="protein sequence ID" value="CAD8403949.1"/>
    <property type="molecule type" value="Transcribed_RNA"/>
</dbReference>
<proteinExistence type="predicted"/>
<gene>
    <name evidence="1" type="ORF">PINE0816_LOCUS49</name>
</gene>
<dbReference type="AlphaFoldDB" id="A0A7S0BUF1"/>
<reference evidence="1" key="1">
    <citation type="submission" date="2021-01" db="EMBL/GenBank/DDBJ databases">
        <authorList>
            <person name="Corre E."/>
            <person name="Pelletier E."/>
            <person name="Niang G."/>
            <person name="Scheremetjew M."/>
            <person name="Finn R."/>
            <person name="Kale V."/>
            <person name="Holt S."/>
            <person name="Cochrane G."/>
            <person name="Meng A."/>
            <person name="Brown T."/>
            <person name="Cohen L."/>
        </authorList>
    </citation>
    <scope>NUCLEOTIDE SEQUENCE</scope>
    <source>
        <strain evidence="1">CCAP1064/1</strain>
    </source>
</reference>
<accession>A0A7S0BUF1</accession>
<organism evidence="1">
    <name type="scientific">Proboscia inermis</name>
    <dbReference type="NCBI Taxonomy" id="420281"/>
    <lineage>
        <taxon>Eukaryota</taxon>
        <taxon>Sar</taxon>
        <taxon>Stramenopiles</taxon>
        <taxon>Ochrophyta</taxon>
        <taxon>Bacillariophyta</taxon>
        <taxon>Coscinodiscophyceae</taxon>
        <taxon>Rhizosoleniophycidae</taxon>
        <taxon>Rhizosoleniales</taxon>
        <taxon>Rhizosoleniaceae</taxon>
        <taxon>Proboscia</taxon>
    </lineage>
</organism>